<sequence>MRILHKILVKRSFKCNIYSNIASSICKYGIYKIGCGLLKNFTPYHKQS</sequence>
<gene>
    <name evidence="1" type="ORF">HanXRQr2_Chr09g0407911</name>
</gene>
<keyword evidence="2" id="KW-1185">Reference proteome</keyword>
<comment type="caution">
    <text evidence="1">The sequence shown here is derived from an EMBL/GenBank/DDBJ whole genome shotgun (WGS) entry which is preliminary data.</text>
</comment>
<name>A0A9K3IAI5_HELAN</name>
<reference evidence="1" key="1">
    <citation type="journal article" date="2017" name="Nature">
        <title>The sunflower genome provides insights into oil metabolism, flowering and Asterid evolution.</title>
        <authorList>
            <person name="Badouin H."/>
            <person name="Gouzy J."/>
            <person name="Grassa C.J."/>
            <person name="Murat F."/>
            <person name="Staton S.E."/>
            <person name="Cottret L."/>
            <person name="Lelandais-Briere C."/>
            <person name="Owens G.L."/>
            <person name="Carrere S."/>
            <person name="Mayjonade B."/>
            <person name="Legrand L."/>
            <person name="Gill N."/>
            <person name="Kane N.C."/>
            <person name="Bowers J.E."/>
            <person name="Hubner S."/>
            <person name="Bellec A."/>
            <person name="Berard A."/>
            <person name="Berges H."/>
            <person name="Blanchet N."/>
            <person name="Boniface M.C."/>
            <person name="Brunel D."/>
            <person name="Catrice O."/>
            <person name="Chaidir N."/>
            <person name="Claudel C."/>
            <person name="Donnadieu C."/>
            <person name="Faraut T."/>
            <person name="Fievet G."/>
            <person name="Helmstetter N."/>
            <person name="King M."/>
            <person name="Knapp S.J."/>
            <person name="Lai Z."/>
            <person name="Le Paslier M.C."/>
            <person name="Lippi Y."/>
            <person name="Lorenzon L."/>
            <person name="Mandel J.R."/>
            <person name="Marage G."/>
            <person name="Marchand G."/>
            <person name="Marquand E."/>
            <person name="Bret-Mestries E."/>
            <person name="Morien E."/>
            <person name="Nambeesan S."/>
            <person name="Nguyen T."/>
            <person name="Pegot-Espagnet P."/>
            <person name="Pouilly N."/>
            <person name="Raftis F."/>
            <person name="Sallet E."/>
            <person name="Schiex T."/>
            <person name="Thomas J."/>
            <person name="Vandecasteele C."/>
            <person name="Vares D."/>
            <person name="Vear F."/>
            <person name="Vautrin S."/>
            <person name="Crespi M."/>
            <person name="Mangin B."/>
            <person name="Burke J.M."/>
            <person name="Salse J."/>
            <person name="Munos S."/>
            <person name="Vincourt P."/>
            <person name="Rieseberg L.H."/>
            <person name="Langlade N.B."/>
        </authorList>
    </citation>
    <scope>NUCLEOTIDE SEQUENCE</scope>
    <source>
        <tissue evidence="1">Leaves</tissue>
    </source>
</reference>
<reference evidence="1" key="2">
    <citation type="submission" date="2020-06" db="EMBL/GenBank/DDBJ databases">
        <title>Helianthus annuus Genome sequencing and assembly Release 2.</title>
        <authorList>
            <person name="Gouzy J."/>
            <person name="Langlade N."/>
            <person name="Munos S."/>
        </authorList>
    </citation>
    <scope>NUCLEOTIDE SEQUENCE</scope>
    <source>
        <tissue evidence="1">Leaves</tissue>
    </source>
</reference>
<proteinExistence type="predicted"/>
<dbReference type="AlphaFoldDB" id="A0A9K3IAI5"/>
<organism evidence="1 2">
    <name type="scientific">Helianthus annuus</name>
    <name type="common">Common sunflower</name>
    <dbReference type="NCBI Taxonomy" id="4232"/>
    <lineage>
        <taxon>Eukaryota</taxon>
        <taxon>Viridiplantae</taxon>
        <taxon>Streptophyta</taxon>
        <taxon>Embryophyta</taxon>
        <taxon>Tracheophyta</taxon>
        <taxon>Spermatophyta</taxon>
        <taxon>Magnoliopsida</taxon>
        <taxon>eudicotyledons</taxon>
        <taxon>Gunneridae</taxon>
        <taxon>Pentapetalae</taxon>
        <taxon>asterids</taxon>
        <taxon>campanulids</taxon>
        <taxon>Asterales</taxon>
        <taxon>Asteraceae</taxon>
        <taxon>Asteroideae</taxon>
        <taxon>Heliantheae alliance</taxon>
        <taxon>Heliantheae</taxon>
        <taxon>Helianthus</taxon>
    </lineage>
</organism>
<dbReference type="EMBL" id="MNCJ02000324">
    <property type="protein sequence ID" value="KAF5792614.1"/>
    <property type="molecule type" value="Genomic_DNA"/>
</dbReference>
<protein>
    <submittedName>
        <fullName evidence="1">Uncharacterized protein</fullName>
    </submittedName>
</protein>
<accession>A0A9K3IAI5</accession>
<dbReference type="Proteomes" id="UP000215914">
    <property type="component" value="Unassembled WGS sequence"/>
</dbReference>
<dbReference type="Gramene" id="mRNA:HanXRQr2_Chr09g0407911">
    <property type="protein sequence ID" value="mRNA:HanXRQr2_Chr09g0407911"/>
    <property type="gene ID" value="HanXRQr2_Chr09g0407911"/>
</dbReference>
<evidence type="ECO:0000313" key="1">
    <source>
        <dbReference type="EMBL" id="KAF5792614.1"/>
    </source>
</evidence>
<evidence type="ECO:0000313" key="2">
    <source>
        <dbReference type="Proteomes" id="UP000215914"/>
    </source>
</evidence>